<evidence type="ECO:0000256" key="2">
    <source>
        <dbReference type="SAM" id="Phobius"/>
    </source>
</evidence>
<evidence type="ECO:0000313" key="4">
    <source>
        <dbReference type="Proteomes" id="UP001596175"/>
    </source>
</evidence>
<dbReference type="EMBL" id="JBHSKG010000019">
    <property type="protein sequence ID" value="MFC5141889.1"/>
    <property type="molecule type" value="Genomic_DNA"/>
</dbReference>
<keyword evidence="2" id="KW-1133">Transmembrane helix</keyword>
<organism evidence="3 4">
    <name type="scientific">Actinomycetospora rhizophila</name>
    <dbReference type="NCBI Taxonomy" id="1416876"/>
    <lineage>
        <taxon>Bacteria</taxon>
        <taxon>Bacillati</taxon>
        <taxon>Actinomycetota</taxon>
        <taxon>Actinomycetes</taxon>
        <taxon>Pseudonocardiales</taxon>
        <taxon>Pseudonocardiaceae</taxon>
        <taxon>Actinomycetospora</taxon>
    </lineage>
</organism>
<feature type="compositionally biased region" description="Low complexity" evidence="1">
    <location>
        <begin position="60"/>
        <end position="89"/>
    </location>
</feature>
<dbReference type="RefSeq" id="WP_378024025.1">
    <property type="nucleotide sequence ID" value="NZ_JBHSKG010000019.1"/>
</dbReference>
<reference evidence="4" key="1">
    <citation type="journal article" date="2019" name="Int. J. Syst. Evol. Microbiol.">
        <title>The Global Catalogue of Microorganisms (GCM) 10K type strain sequencing project: providing services to taxonomists for standard genome sequencing and annotation.</title>
        <authorList>
            <consortium name="The Broad Institute Genomics Platform"/>
            <consortium name="The Broad Institute Genome Sequencing Center for Infectious Disease"/>
            <person name="Wu L."/>
            <person name="Ma J."/>
        </authorList>
    </citation>
    <scope>NUCLEOTIDE SEQUENCE [LARGE SCALE GENOMIC DNA]</scope>
    <source>
        <strain evidence="4">XZYJ18</strain>
    </source>
</reference>
<evidence type="ECO:0000256" key="1">
    <source>
        <dbReference type="SAM" id="MobiDB-lite"/>
    </source>
</evidence>
<feature type="region of interest" description="Disordered" evidence="1">
    <location>
        <begin position="60"/>
        <end position="115"/>
    </location>
</feature>
<keyword evidence="2" id="KW-0812">Transmembrane</keyword>
<proteinExistence type="predicted"/>
<comment type="caution">
    <text evidence="3">The sequence shown here is derived from an EMBL/GenBank/DDBJ whole genome shotgun (WGS) entry which is preliminary data.</text>
</comment>
<accession>A0ABV9ZKQ4</accession>
<keyword evidence="2" id="KW-0472">Membrane</keyword>
<protein>
    <submittedName>
        <fullName evidence="3">Uncharacterized protein</fullName>
    </submittedName>
</protein>
<name>A0ABV9ZKQ4_9PSEU</name>
<dbReference type="Proteomes" id="UP001596175">
    <property type="component" value="Unassembled WGS sequence"/>
</dbReference>
<keyword evidence="4" id="KW-1185">Reference proteome</keyword>
<sequence>MDDDVRVTTMIVGLLIAFCALLLAKWLAVVAIAALVLLAVLRFALRRIVRAVRARREARASAAVPTTDGAGSSTGSGAVPAAGSGAGTARPRSRQVTGRAGRVGRGTGGSAPSPAVAGPPCSWCGLAGGHLDLHGRPVRPRHAHARALTRM</sequence>
<gene>
    <name evidence="3" type="ORF">ACFPK1_26895</name>
</gene>
<feature type="transmembrane region" description="Helical" evidence="2">
    <location>
        <begin position="12"/>
        <end position="45"/>
    </location>
</feature>
<evidence type="ECO:0000313" key="3">
    <source>
        <dbReference type="EMBL" id="MFC5141889.1"/>
    </source>
</evidence>